<dbReference type="AlphaFoldDB" id="A0A9Q0Q574"/>
<evidence type="ECO:0000313" key="2">
    <source>
        <dbReference type="EMBL" id="KAJ6700276.1"/>
    </source>
</evidence>
<dbReference type="PANTHER" id="PTHR43049">
    <property type="entry name" value="EARLY ENDOSOME ANTIGEN"/>
    <property type="match status" value="1"/>
</dbReference>
<keyword evidence="3" id="KW-1185">Reference proteome</keyword>
<dbReference type="Gene3D" id="1.10.287.2610">
    <property type="match status" value="1"/>
</dbReference>
<accession>A0A9Q0Q574</accession>
<evidence type="ECO:0000313" key="3">
    <source>
        <dbReference type="Proteomes" id="UP001151532"/>
    </source>
</evidence>
<feature type="coiled-coil region" evidence="1">
    <location>
        <begin position="34"/>
        <end position="61"/>
    </location>
</feature>
<reference evidence="2" key="2">
    <citation type="journal article" date="2023" name="Int. J. Mol. Sci.">
        <title>De Novo Assembly and Annotation of 11 Diverse Shrub Willow (Salix) Genomes Reveals Novel Gene Organization in Sex-Linked Regions.</title>
        <authorList>
            <person name="Hyden B."/>
            <person name="Feng K."/>
            <person name="Yates T.B."/>
            <person name="Jawdy S."/>
            <person name="Cereghino C."/>
            <person name="Smart L.B."/>
            <person name="Muchero W."/>
        </authorList>
    </citation>
    <scope>NUCLEOTIDE SEQUENCE</scope>
    <source>
        <tissue evidence="2">Shoot tip</tissue>
    </source>
</reference>
<gene>
    <name evidence="2" type="ORF">OIU79_013332</name>
</gene>
<keyword evidence="1" id="KW-0175">Coiled coil</keyword>
<dbReference type="Proteomes" id="UP001151532">
    <property type="component" value="Chromosome 6"/>
</dbReference>
<dbReference type="PANTHER" id="PTHR43049:SF1">
    <property type="entry name" value="EARLY ENDOSOME ANTIGEN"/>
    <property type="match status" value="1"/>
</dbReference>
<protein>
    <submittedName>
        <fullName evidence="2">EARLY ENDOSOME ANTIGEN</fullName>
    </submittedName>
</protein>
<sequence length="145" mass="16728">MHYQRSLELEDLFQTSHSRLEDAGKKAREFKLLFEAEKYRVKELEEQNSACERKCVDAEADSRKYYDKISELASEIEVCLAKSSNLEVSLQMVVAREKELTESLNLVTDEKKKLEEALSSSKEKLTEAENLVGVLQYRKGRLCDS</sequence>
<reference evidence="2" key="1">
    <citation type="submission" date="2022-11" db="EMBL/GenBank/DDBJ databases">
        <authorList>
            <person name="Hyden B.L."/>
            <person name="Feng K."/>
            <person name="Yates T."/>
            <person name="Jawdy S."/>
            <person name="Smart L.B."/>
            <person name="Muchero W."/>
        </authorList>
    </citation>
    <scope>NUCLEOTIDE SEQUENCE</scope>
    <source>
        <tissue evidence="2">Shoot tip</tissue>
    </source>
</reference>
<feature type="coiled-coil region" evidence="1">
    <location>
        <begin position="97"/>
        <end position="131"/>
    </location>
</feature>
<name>A0A9Q0Q574_SALPP</name>
<dbReference type="EMBL" id="JAPFFK010000017">
    <property type="protein sequence ID" value="KAJ6700276.1"/>
    <property type="molecule type" value="Genomic_DNA"/>
</dbReference>
<dbReference type="OrthoDB" id="770890at2759"/>
<comment type="caution">
    <text evidence="2">The sequence shown here is derived from an EMBL/GenBank/DDBJ whole genome shotgun (WGS) entry which is preliminary data.</text>
</comment>
<evidence type="ECO:0000256" key="1">
    <source>
        <dbReference type="SAM" id="Coils"/>
    </source>
</evidence>
<organism evidence="2 3">
    <name type="scientific">Salix purpurea</name>
    <name type="common">Purple osier willow</name>
    <dbReference type="NCBI Taxonomy" id="77065"/>
    <lineage>
        <taxon>Eukaryota</taxon>
        <taxon>Viridiplantae</taxon>
        <taxon>Streptophyta</taxon>
        <taxon>Embryophyta</taxon>
        <taxon>Tracheophyta</taxon>
        <taxon>Spermatophyta</taxon>
        <taxon>Magnoliopsida</taxon>
        <taxon>eudicotyledons</taxon>
        <taxon>Gunneridae</taxon>
        <taxon>Pentapetalae</taxon>
        <taxon>rosids</taxon>
        <taxon>fabids</taxon>
        <taxon>Malpighiales</taxon>
        <taxon>Salicaceae</taxon>
        <taxon>Saliceae</taxon>
        <taxon>Salix</taxon>
    </lineage>
</organism>
<proteinExistence type="predicted"/>